<reference evidence="10 11" key="1">
    <citation type="submission" date="2018-11" db="EMBL/GenBank/DDBJ databases">
        <title>Genomic Encyclopedia of Type Strains, Phase IV (KMG-IV): sequencing the most valuable type-strain genomes for metagenomic binning, comparative biology and taxonomic classification.</title>
        <authorList>
            <person name="Goeker M."/>
        </authorList>
    </citation>
    <scope>NUCLEOTIDE SEQUENCE [LARGE SCALE GENOMIC DNA]</scope>
    <source>
        <strain evidence="10 11">DSM 18090</strain>
    </source>
</reference>
<keyword evidence="11" id="KW-1185">Reference proteome</keyword>
<proteinExistence type="inferred from homology"/>
<evidence type="ECO:0000256" key="8">
    <source>
        <dbReference type="HAMAP-Rule" id="MF_00500"/>
    </source>
</evidence>
<name>A0A3N5BDL2_9BACI</name>
<evidence type="ECO:0000256" key="5">
    <source>
        <dbReference type="ARBA" id="ARBA00022980"/>
    </source>
</evidence>
<dbReference type="EMBL" id="RKRF01000007">
    <property type="protein sequence ID" value="RPF55573.1"/>
    <property type="molecule type" value="Genomic_DNA"/>
</dbReference>
<dbReference type="InterPro" id="IPR036510">
    <property type="entry name" value="Ribosomal_bS20_sf"/>
</dbReference>
<organism evidence="10 11">
    <name type="scientific">Aquisalibacillus elongatus</name>
    <dbReference type="NCBI Taxonomy" id="485577"/>
    <lineage>
        <taxon>Bacteria</taxon>
        <taxon>Bacillati</taxon>
        <taxon>Bacillota</taxon>
        <taxon>Bacilli</taxon>
        <taxon>Bacillales</taxon>
        <taxon>Bacillaceae</taxon>
        <taxon>Aquisalibacillus</taxon>
    </lineage>
</organism>
<dbReference type="GO" id="GO:0005829">
    <property type="term" value="C:cytosol"/>
    <property type="evidence" value="ECO:0007669"/>
    <property type="project" value="TreeGrafter"/>
</dbReference>
<dbReference type="AlphaFoldDB" id="A0A3N5BDL2"/>
<feature type="compositionally biased region" description="Polar residues" evidence="9">
    <location>
        <begin position="78"/>
        <end position="88"/>
    </location>
</feature>
<protein>
    <recommendedName>
        <fullName evidence="7 8">Small ribosomal subunit protein bS20</fullName>
    </recommendedName>
</protein>
<evidence type="ECO:0000256" key="4">
    <source>
        <dbReference type="ARBA" id="ARBA00022884"/>
    </source>
</evidence>
<dbReference type="Pfam" id="PF01649">
    <property type="entry name" value="Ribosomal_S20p"/>
    <property type="match status" value="1"/>
</dbReference>
<keyword evidence="6 8" id="KW-0687">Ribonucleoprotein</keyword>
<sequence length="88" mass="9688">MANTPQATKRIRVNHDARLRNQSVKSDMRSAIKDVESAVFAKDAEAAKEALTDAVSKIDKAVQRGVIHKNNGDRKKSSLMTKVNQLAN</sequence>
<dbReference type="SUPFAM" id="SSF46992">
    <property type="entry name" value="Ribosomal protein S20"/>
    <property type="match status" value="1"/>
</dbReference>
<evidence type="ECO:0000313" key="11">
    <source>
        <dbReference type="Proteomes" id="UP000276443"/>
    </source>
</evidence>
<keyword evidence="5 8" id="KW-0689">Ribosomal protein</keyword>
<dbReference type="Proteomes" id="UP000276443">
    <property type="component" value="Unassembled WGS sequence"/>
</dbReference>
<comment type="similarity">
    <text evidence="2 8">Belongs to the bacterial ribosomal protein bS20 family.</text>
</comment>
<dbReference type="PANTHER" id="PTHR33398:SF1">
    <property type="entry name" value="SMALL RIBOSOMAL SUBUNIT PROTEIN BS20C"/>
    <property type="match status" value="1"/>
</dbReference>
<comment type="caution">
    <text evidence="10">The sequence shown here is derived from an EMBL/GenBank/DDBJ whole genome shotgun (WGS) entry which is preliminary data.</text>
</comment>
<dbReference type="Gene3D" id="1.20.58.110">
    <property type="entry name" value="Ribosomal protein S20"/>
    <property type="match status" value="1"/>
</dbReference>
<dbReference type="GO" id="GO:0015935">
    <property type="term" value="C:small ribosomal subunit"/>
    <property type="evidence" value="ECO:0007669"/>
    <property type="project" value="TreeGrafter"/>
</dbReference>
<dbReference type="GO" id="GO:0003735">
    <property type="term" value="F:structural constituent of ribosome"/>
    <property type="evidence" value="ECO:0007669"/>
    <property type="project" value="InterPro"/>
</dbReference>
<dbReference type="GO" id="GO:0006412">
    <property type="term" value="P:translation"/>
    <property type="evidence" value="ECO:0007669"/>
    <property type="project" value="UniProtKB-UniRule"/>
</dbReference>
<accession>A0A3N5BDL2</accession>
<keyword evidence="3 8" id="KW-0699">rRNA-binding</keyword>
<evidence type="ECO:0000256" key="2">
    <source>
        <dbReference type="ARBA" id="ARBA00007634"/>
    </source>
</evidence>
<comment type="function">
    <text evidence="1 8">Binds directly to 16S ribosomal RNA.</text>
</comment>
<keyword evidence="4 8" id="KW-0694">RNA-binding</keyword>
<feature type="region of interest" description="Disordered" evidence="9">
    <location>
        <begin position="67"/>
        <end position="88"/>
    </location>
</feature>
<evidence type="ECO:0000256" key="1">
    <source>
        <dbReference type="ARBA" id="ARBA00003134"/>
    </source>
</evidence>
<evidence type="ECO:0000256" key="3">
    <source>
        <dbReference type="ARBA" id="ARBA00022730"/>
    </source>
</evidence>
<evidence type="ECO:0000313" key="10">
    <source>
        <dbReference type="EMBL" id="RPF55573.1"/>
    </source>
</evidence>
<evidence type="ECO:0000256" key="6">
    <source>
        <dbReference type="ARBA" id="ARBA00023274"/>
    </source>
</evidence>
<dbReference type="InterPro" id="IPR002583">
    <property type="entry name" value="Ribosomal_bS20"/>
</dbReference>
<evidence type="ECO:0000256" key="7">
    <source>
        <dbReference type="ARBA" id="ARBA00035136"/>
    </source>
</evidence>
<evidence type="ECO:0000256" key="9">
    <source>
        <dbReference type="SAM" id="MobiDB-lite"/>
    </source>
</evidence>
<dbReference type="RefSeq" id="WP_124219350.1">
    <property type="nucleotide sequence ID" value="NZ_RKRF01000007.1"/>
</dbReference>
<dbReference type="FunFam" id="1.20.58.110:FF:000001">
    <property type="entry name" value="30S ribosomal protein S20"/>
    <property type="match status" value="1"/>
</dbReference>
<dbReference type="OrthoDB" id="9808392at2"/>
<dbReference type="PANTHER" id="PTHR33398">
    <property type="entry name" value="30S RIBOSOMAL PROTEIN S20"/>
    <property type="match status" value="1"/>
</dbReference>
<dbReference type="GO" id="GO:0070181">
    <property type="term" value="F:small ribosomal subunit rRNA binding"/>
    <property type="evidence" value="ECO:0007669"/>
    <property type="project" value="TreeGrafter"/>
</dbReference>
<dbReference type="HAMAP" id="MF_00500">
    <property type="entry name" value="Ribosomal_bS20"/>
    <property type="match status" value="1"/>
</dbReference>
<gene>
    <name evidence="8" type="primary">rpsT</name>
    <name evidence="10" type="ORF">EDC24_0451</name>
</gene>
<dbReference type="NCBIfam" id="TIGR00029">
    <property type="entry name" value="S20"/>
    <property type="match status" value="1"/>
</dbReference>